<accession>A0AA40UTR0</accession>
<reference evidence="2 3" key="1">
    <citation type="submission" date="2015-11" db="EMBL/GenBank/DDBJ databases">
        <authorList>
            <person name="Sahl J."/>
            <person name="Wagner D."/>
            <person name="Keim P."/>
        </authorList>
    </citation>
    <scope>NUCLEOTIDE SEQUENCE [LARGE SCALE GENOMIC DNA]</scope>
    <source>
        <strain evidence="2 3">MSMB1157</strain>
    </source>
</reference>
<gene>
    <name evidence="2" type="ORF">WK57_23175</name>
</gene>
<name>A0AA40UTR0_9BURK</name>
<sequence>MFDCDAAPVERRGGCCGATLSGPGGERAASRRDARAHRATRAGAGTKRSDAGRRAHHRGAPSARACTAA</sequence>
<evidence type="ECO:0000256" key="1">
    <source>
        <dbReference type="SAM" id="MobiDB-lite"/>
    </source>
</evidence>
<evidence type="ECO:0000313" key="3">
    <source>
        <dbReference type="Proteomes" id="UP000070119"/>
    </source>
</evidence>
<proteinExistence type="predicted"/>
<dbReference type="Proteomes" id="UP000070119">
    <property type="component" value="Chromosome 2"/>
</dbReference>
<dbReference type="AlphaFoldDB" id="A0AA40UTR0"/>
<organism evidence="2 3">
    <name type="scientific">Burkholderia ubonensis</name>
    <dbReference type="NCBI Taxonomy" id="101571"/>
    <lineage>
        <taxon>Bacteria</taxon>
        <taxon>Pseudomonadati</taxon>
        <taxon>Pseudomonadota</taxon>
        <taxon>Betaproteobacteria</taxon>
        <taxon>Burkholderiales</taxon>
        <taxon>Burkholderiaceae</taxon>
        <taxon>Burkholderia</taxon>
        <taxon>Burkholderia cepacia complex</taxon>
    </lineage>
</organism>
<feature type="region of interest" description="Disordered" evidence="1">
    <location>
        <begin position="1"/>
        <end position="69"/>
    </location>
</feature>
<comment type="caution">
    <text evidence="2">The sequence shown here is derived from an EMBL/GenBank/DDBJ whole genome shotgun (WGS) entry which is preliminary data.</text>
</comment>
<evidence type="ECO:0000313" key="2">
    <source>
        <dbReference type="EMBL" id="KWZ52046.1"/>
    </source>
</evidence>
<protein>
    <submittedName>
        <fullName evidence="2">Uncharacterized protein</fullName>
    </submittedName>
</protein>
<dbReference type="EMBL" id="LNJU01000005">
    <property type="protein sequence ID" value="KWZ52046.1"/>
    <property type="molecule type" value="Genomic_DNA"/>
</dbReference>